<gene>
    <name evidence="1" type="ORF">ACFPLB_04180</name>
</gene>
<sequence>MTYAIAAVASLLFVASIVFGADEFTNPSGQPAIQATVGAW</sequence>
<organism evidence="1 2">
    <name type="scientific">Aquamicrobium segne</name>
    <dbReference type="NCBI Taxonomy" id="469547"/>
    <lineage>
        <taxon>Bacteria</taxon>
        <taxon>Pseudomonadati</taxon>
        <taxon>Pseudomonadota</taxon>
        <taxon>Alphaproteobacteria</taxon>
        <taxon>Hyphomicrobiales</taxon>
        <taxon>Phyllobacteriaceae</taxon>
        <taxon>Aquamicrobium</taxon>
    </lineage>
</organism>
<dbReference type="EMBL" id="JBHSLL010000012">
    <property type="protein sequence ID" value="MFC5385162.1"/>
    <property type="molecule type" value="Genomic_DNA"/>
</dbReference>
<evidence type="ECO:0000313" key="2">
    <source>
        <dbReference type="Proteomes" id="UP001596016"/>
    </source>
</evidence>
<accession>A0ABW0GU41</accession>
<reference evidence="2" key="1">
    <citation type="journal article" date="2019" name="Int. J. Syst. Evol. Microbiol.">
        <title>The Global Catalogue of Microorganisms (GCM) 10K type strain sequencing project: providing services to taxonomists for standard genome sequencing and annotation.</title>
        <authorList>
            <consortium name="The Broad Institute Genomics Platform"/>
            <consortium name="The Broad Institute Genome Sequencing Center for Infectious Disease"/>
            <person name="Wu L."/>
            <person name="Ma J."/>
        </authorList>
    </citation>
    <scope>NUCLEOTIDE SEQUENCE [LARGE SCALE GENOMIC DNA]</scope>
    <source>
        <strain evidence="2">CGMCC 4.1415</strain>
    </source>
</reference>
<protein>
    <submittedName>
        <fullName evidence="1">Uncharacterized protein</fullName>
    </submittedName>
</protein>
<dbReference type="Proteomes" id="UP001596016">
    <property type="component" value="Unassembled WGS sequence"/>
</dbReference>
<proteinExistence type="predicted"/>
<name>A0ABW0GU41_9HYPH</name>
<comment type="caution">
    <text evidence="1">The sequence shown here is derived from an EMBL/GenBank/DDBJ whole genome shotgun (WGS) entry which is preliminary data.</text>
</comment>
<keyword evidence="2" id="KW-1185">Reference proteome</keyword>
<dbReference type="RefSeq" id="WP_378228052.1">
    <property type="nucleotide sequence ID" value="NZ_JBHSLL010000012.1"/>
</dbReference>
<evidence type="ECO:0000313" key="1">
    <source>
        <dbReference type="EMBL" id="MFC5385162.1"/>
    </source>
</evidence>